<evidence type="ECO:0000256" key="3">
    <source>
        <dbReference type="SAM" id="SignalP"/>
    </source>
</evidence>
<feature type="transmembrane region" description="Helical" evidence="2">
    <location>
        <begin position="41"/>
        <end position="59"/>
    </location>
</feature>
<feature type="domain" description="FMP27 SW motif-containing RBG unit" evidence="5">
    <location>
        <begin position="1184"/>
        <end position="1288"/>
    </location>
</feature>
<protein>
    <submittedName>
        <fullName evidence="7">Golgi-body localization protein domain-containing protein</fullName>
    </submittedName>
</protein>
<feature type="compositionally biased region" description="Basic and acidic residues" evidence="1">
    <location>
        <begin position="2793"/>
        <end position="2803"/>
    </location>
</feature>
<dbReference type="Proteomes" id="UP001194468">
    <property type="component" value="Unassembled WGS sequence"/>
</dbReference>
<dbReference type="InterPro" id="IPR019415">
    <property type="entry name" value="FMP27_SW_RBG"/>
</dbReference>
<dbReference type="SMART" id="SM01215">
    <property type="entry name" value="Fmp27_SW"/>
    <property type="match status" value="1"/>
</dbReference>
<comment type="caution">
    <text evidence="7">The sequence shown here is derived from an EMBL/GenBank/DDBJ whole genome shotgun (WGS) entry which is preliminary data.</text>
</comment>
<keyword evidence="2" id="KW-0472">Membrane</keyword>
<dbReference type="Pfam" id="PF10344">
    <property type="entry name" value="Hobbit"/>
    <property type="match status" value="1"/>
</dbReference>
<organism evidence="7 8">
    <name type="scientific">Boletus edulis BED1</name>
    <dbReference type="NCBI Taxonomy" id="1328754"/>
    <lineage>
        <taxon>Eukaryota</taxon>
        <taxon>Fungi</taxon>
        <taxon>Dikarya</taxon>
        <taxon>Basidiomycota</taxon>
        <taxon>Agaricomycotina</taxon>
        <taxon>Agaricomycetes</taxon>
        <taxon>Agaricomycetidae</taxon>
        <taxon>Boletales</taxon>
        <taxon>Boletineae</taxon>
        <taxon>Boletaceae</taxon>
        <taxon>Boletoideae</taxon>
        <taxon>Boletus</taxon>
    </lineage>
</organism>
<dbReference type="SMART" id="SM01214">
    <property type="entry name" value="Fmp27_GFWDK"/>
    <property type="match status" value="1"/>
</dbReference>
<accession>A0AAD4GL43</accession>
<proteinExistence type="predicted"/>
<evidence type="ECO:0000256" key="2">
    <source>
        <dbReference type="SAM" id="Phobius"/>
    </source>
</evidence>
<feature type="region of interest" description="Disordered" evidence="1">
    <location>
        <begin position="2733"/>
        <end position="2752"/>
    </location>
</feature>
<keyword evidence="8" id="KW-1185">Reference proteome</keyword>
<dbReference type="InterPro" id="IPR045167">
    <property type="entry name" value="Hobbit"/>
</dbReference>
<reference evidence="7" key="2">
    <citation type="journal article" date="2020" name="Nat. Commun.">
        <title>Large-scale genome sequencing of mycorrhizal fungi provides insights into the early evolution of symbiotic traits.</title>
        <authorList>
            <person name="Miyauchi S."/>
            <person name="Kiss E."/>
            <person name="Kuo A."/>
            <person name="Drula E."/>
            <person name="Kohler A."/>
            <person name="Sanchez-Garcia M."/>
            <person name="Morin E."/>
            <person name="Andreopoulos B."/>
            <person name="Barry K.W."/>
            <person name="Bonito G."/>
            <person name="Buee M."/>
            <person name="Carver A."/>
            <person name="Chen C."/>
            <person name="Cichocki N."/>
            <person name="Clum A."/>
            <person name="Culley D."/>
            <person name="Crous P.W."/>
            <person name="Fauchery L."/>
            <person name="Girlanda M."/>
            <person name="Hayes R.D."/>
            <person name="Keri Z."/>
            <person name="LaButti K."/>
            <person name="Lipzen A."/>
            <person name="Lombard V."/>
            <person name="Magnuson J."/>
            <person name="Maillard F."/>
            <person name="Murat C."/>
            <person name="Nolan M."/>
            <person name="Ohm R.A."/>
            <person name="Pangilinan J."/>
            <person name="Pereira M.F."/>
            <person name="Perotto S."/>
            <person name="Peter M."/>
            <person name="Pfister S."/>
            <person name="Riley R."/>
            <person name="Sitrit Y."/>
            <person name="Stielow J.B."/>
            <person name="Szollosi G."/>
            <person name="Zifcakova L."/>
            <person name="Stursova M."/>
            <person name="Spatafora J.W."/>
            <person name="Tedersoo L."/>
            <person name="Vaario L.M."/>
            <person name="Yamada A."/>
            <person name="Yan M."/>
            <person name="Wang P."/>
            <person name="Xu J."/>
            <person name="Bruns T."/>
            <person name="Baldrian P."/>
            <person name="Vilgalys R."/>
            <person name="Dunand C."/>
            <person name="Henrissat B."/>
            <person name="Grigoriev I.V."/>
            <person name="Hibbett D."/>
            <person name="Nagy L.G."/>
            <person name="Martin F.M."/>
        </authorList>
    </citation>
    <scope>NUCLEOTIDE SEQUENCE</scope>
    <source>
        <strain evidence="7">BED1</strain>
    </source>
</reference>
<feature type="chain" id="PRO_5042160280" evidence="3">
    <location>
        <begin position="21"/>
        <end position="2803"/>
    </location>
</feature>
<sequence>MPSVELRWRLLLASLALSLALLLQWPTSTSSWILLACWPLGALFFSYTARAYLAPYVLMRFSSHIRVRSVSLRSIRGLYFRKGTRTWRIDRFVYSYRSSADDGPRRLSFRIEGFTLEIEPPPAPRPLPPRPTHRRGLTLADLSPSPLALYLWSVISGLYVVFDPAVRPVLRLVVTATLQQIIRFIPRLTETIQVDIDRAVVSYVGFPQIQFIVQNVTLKGHVSFAQSPQLRPVRDYVPSSSQALSARALAMGAWKSRLSTGFQRAWTRTWNDTLGQMTGSISYDLAVQQVHGFIPSGGLVQMGISDSGTVLRSQEPSLVSGSARFSPRDGSVEPCSIHNQVKVGAIYMDADNLQRWLSHFNMATRNVPAPPSSSLSTAASPWLKSPFSASSVTSDLRVQVRAKRRKQNVKPLEFVAAVRLDLDSVTVSQKIGCHRYNIVFKAVTCSCEPSNATVNLAHRAWLGKGLPTMLRAFLFHFKVHGVSVHRPSGVSQSNPPILSVDSTSVDATLSDWPSMLSADSWTCDASPPSLLLEVQIVSVSFADRHEMLLNLISELNSPNNIPRGESESLLPTVVSPVPRVAMNVRVGRTFARVMCADVPGVEEPFSVELETEGMVLTSSSDFRIGSVLTQRLPPDGDLPFRMTCPFTFFLYPIFFRLRSHSSNVAPRRMSTWDSDCTSSETLLSMEAVEANGTLTGLGEANDDDQFVYATLDTRTMFVDIHCCTEAAMVELWHPGRLRILSVLLSLLSAHWPSSQARPPRSSSTSTPGCALSFSVARFVLFVTGSDVNPDADKEITRGIAFSTGFSLRYCSINMEQIHALPPSQPYSQTRAKLSLPVDNSGDAALLEKISETSGANVIVGELILWNTTVRAATADEFSMDDPHITERDSPLLDTKQLLSIKGVNVDVKFTPKVPMNSAPAAWDLTFSVDDALTRFELGLIYSTLLALRTIQTLQQSVTVQGFPPHPAPSTILNVQGTVKTIRMRLQLMDESTVARVNYLDVTLAPHGTRCSVDSLLVWVPVPGGTWEELARLHRCTLSLAPSLKGPIFAESDSIRVRIPSGYVFAELQLAAVVTLKATKHLVHVVQSARFSPMPAPEAESAKLVPDLTFTCRMLCFEAADDPFESQLGFNLRVGLAAAKARLHREEAFNAKAMAVMSGNLAAGETSVVNTDYQFGGEHSVSIEDARQRLNLAHSLDWTTRHRQHIRERVTQEELVHRELHGAIPLKRPTKVPDLVNATKPLRIPPLLRIILSDFHLHLQRPAFPPEHLVSFLHDQGSGIPHETCYSLLIPMHLSISLTAVQVSLRDYPLPLLYIPSRSGDHGSASLVFDSNLVIAEEMGPPQSVDWISCPLHGLEDGFAHIHPVVIRVPKTLMPVKTYARPLISVLTNQTTAFAWGVSYSSAIQDVVRVLDSLTPETRDPSPHIGFWDKLRLIFHWTTEISFKEEVRLYIKGERDPYILDKDGAGFALCWQGEPRISIGSRNRDRELVQVTSDSMSILIPKFEPATSSGSIYAQGHIVARNDWVKMCANLRSGIRFGVGAMFERTCNMSECSKCTGSPFDRGCRSFHFLPHYTIKLAKIDPSGLQVNHDSYHGFRSNFIHLSISITSALRHGLTHSSSQPSSFHLTPKAFASFWSWWGLFDSGLSLPIRQGSLYHRKSLSPKFARHLATVKYRISVPELFITHAYIDDTRESWEDGTTTMVGLKAKVSHFQADMHQRDQETIAPGKVADSIQVVRHKPFYAAEVVLKDVDLRAMLAVFLEPLKQSVLLSAIADNKNEGQASSSSRIPSSWLDSNDFVETDWSSPHNLPEIQLSSVLSCPKVTYLKKNSHVTEIQAENSKFGDEDTHTCLLGSEPSVPQVEIFLAEQRVVTLQQTIEEEAKAARPVQRQYPLGKMITLLREYTSHLQTVDQCPEGVRKSNAKSYYMPAEMVSANEWADFENVYQVHSPNLFMCDAVRDLLMRYYNCSKARRGYEYHMATRAVKFIRDQAEAMLPQVAGHNSTEKSNASAGAAQTAASALRKMLAGGRGSTSLDIRTDVVSDPADVKPLDGWDEGVVLRKRHFCLLLKPQIILRSIDPSLNVDTESVAILAAVQAKLQVFKIMDASNLEDPISGPIMHRNYTSLDGLQTFCPTDSDSYDSGSVPLEVLLDYRCESDSFDRIVPQTNANCQYDRFNRLRLRNNVASTAYPKSEHTHRGRQAHLQNDTDLVLVHVPRFTVSANDRHFQFISDIITHLVLFSDVAHKARLERLETLLFAYDFTDLRSAASVVSDLQSRLRSALETHDDISRQMQNNRPQKTLQILKLKAHIFLLVEELNLIFDAIRLAQSRTDGHSDNKSALLLQASSSEISWRMLDDNRDLLAKLAVRNIDFSWLSKQDSSTVNRLTLGNLQAFDGSPNAIWTEIVSKFEELSSHPLCKRDIFLDADWAVLAPVGGITIYEKFQLEFHPIRLQLDARLGQRIMEYVWPARRGRNQADTHSTIHDLAEPHCPPEQPPSRASLESALLLQKPRASLESNRLTPNLRKLGSSRSFTDLRSAAAESAKTPIEASFGRVATPDLNVNEDSRSIRKVNGEDRPGKDDAVEMKTRSSQKTFILVKISSIELLLSMIKAESFECRDARIRTHALEFRNQTWSFEELVDQFLPSDLTWRGWVRMAFHQPLVPVFPVARELFSKTKFIPSKNASQNDSRPSSKKLTLRGKKNVADSTIRDSSPRRSSSSGGAPSAFALGNSLTGTTLVNEPEATGVGPLDLGGKRQHSRPRLLSVFVRGKNATRSALLSSQAEHCSSGDFLPNTRDSTVHDELINDH</sequence>
<evidence type="ECO:0000256" key="1">
    <source>
        <dbReference type="SAM" id="MobiDB-lite"/>
    </source>
</evidence>
<feature type="region of interest" description="Disordered" evidence="1">
    <location>
        <begin position="2558"/>
        <end position="2581"/>
    </location>
</feature>
<evidence type="ECO:0000259" key="5">
    <source>
        <dbReference type="SMART" id="SM01215"/>
    </source>
</evidence>
<evidence type="ECO:0000313" key="8">
    <source>
        <dbReference type="Proteomes" id="UP001194468"/>
    </source>
</evidence>
<feature type="region of interest" description="Disordered" evidence="1">
    <location>
        <begin position="2775"/>
        <end position="2803"/>
    </location>
</feature>
<gene>
    <name evidence="7" type="ORF">L210DRAFT_3469624</name>
</gene>
<keyword evidence="3" id="KW-0732">Signal</keyword>
<keyword evidence="2" id="KW-0812">Transmembrane</keyword>
<evidence type="ECO:0000259" key="4">
    <source>
        <dbReference type="SMART" id="SM01214"/>
    </source>
</evidence>
<feature type="compositionally biased region" description="Basic residues" evidence="1">
    <location>
        <begin position="2687"/>
        <end position="2697"/>
    </location>
</feature>
<feature type="domain" description="FMP27/BLTP2/Hobbit GFWDK motif-containing RBG unit" evidence="4">
    <location>
        <begin position="1306"/>
        <end position="1459"/>
    </location>
</feature>
<feature type="compositionally biased region" description="Low complexity" evidence="1">
    <location>
        <begin position="2710"/>
        <end position="2721"/>
    </location>
</feature>
<dbReference type="PANTHER" id="PTHR15678:SF6">
    <property type="entry name" value="BRIDGE-LIKE LIPID TRANSFER PROTEIN FAMILY MEMBER 2"/>
    <property type="match status" value="1"/>
</dbReference>
<feature type="domain" description="FMP27 WPPW motif-containing RBG unit" evidence="6">
    <location>
        <begin position="1702"/>
        <end position="2146"/>
    </location>
</feature>
<reference evidence="7" key="1">
    <citation type="submission" date="2019-10" db="EMBL/GenBank/DDBJ databases">
        <authorList>
            <consortium name="DOE Joint Genome Institute"/>
            <person name="Kuo A."/>
            <person name="Miyauchi S."/>
            <person name="Kiss E."/>
            <person name="Drula E."/>
            <person name="Kohler A."/>
            <person name="Sanchez-Garcia M."/>
            <person name="Andreopoulos B."/>
            <person name="Barry K.W."/>
            <person name="Bonito G."/>
            <person name="Buee M."/>
            <person name="Carver A."/>
            <person name="Chen C."/>
            <person name="Cichocki N."/>
            <person name="Clum A."/>
            <person name="Culley D."/>
            <person name="Crous P.W."/>
            <person name="Fauchery L."/>
            <person name="Girlanda M."/>
            <person name="Hayes R."/>
            <person name="Keri Z."/>
            <person name="LaButti K."/>
            <person name="Lipzen A."/>
            <person name="Lombard V."/>
            <person name="Magnuson J."/>
            <person name="Maillard F."/>
            <person name="Morin E."/>
            <person name="Murat C."/>
            <person name="Nolan M."/>
            <person name="Ohm R."/>
            <person name="Pangilinan J."/>
            <person name="Pereira M."/>
            <person name="Perotto S."/>
            <person name="Peter M."/>
            <person name="Riley R."/>
            <person name="Sitrit Y."/>
            <person name="Stielow B."/>
            <person name="Szollosi G."/>
            <person name="Zifcakova L."/>
            <person name="Stursova M."/>
            <person name="Spatafora J.W."/>
            <person name="Tedersoo L."/>
            <person name="Vaario L.-M."/>
            <person name="Yamada A."/>
            <person name="Yan M."/>
            <person name="Wang P."/>
            <person name="Xu J."/>
            <person name="Bruns T."/>
            <person name="Baldrian P."/>
            <person name="Vilgalys R."/>
            <person name="Henrissat B."/>
            <person name="Grigoriev I.V."/>
            <person name="Hibbett D."/>
            <person name="Nagy L.G."/>
            <person name="Martin F.M."/>
        </authorList>
    </citation>
    <scope>NUCLEOTIDE SEQUENCE</scope>
    <source>
        <strain evidence="7">BED1</strain>
    </source>
</reference>
<name>A0AAD4GL43_BOLED</name>
<dbReference type="InterPro" id="IPR019441">
    <property type="entry name" value="FMP27/BLTP2/Hobbit_GFWDK_RBG"/>
</dbReference>
<evidence type="ECO:0000313" key="7">
    <source>
        <dbReference type="EMBL" id="KAF8450575.1"/>
    </source>
</evidence>
<feature type="region of interest" description="Disordered" evidence="1">
    <location>
        <begin position="2676"/>
        <end position="2722"/>
    </location>
</feature>
<dbReference type="EMBL" id="WHUW01000002">
    <property type="protein sequence ID" value="KAF8450575.1"/>
    <property type="molecule type" value="Genomic_DNA"/>
</dbReference>
<feature type="compositionally biased region" description="Basic and acidic residues" evidence="1">
    <location>
        <begin position="2559"/>
        <end position="2581"/>
    </location>
</feature>
<dbReference type="InterPro" id="IPR019449">
    <property type="entry name" value="FMP27_WPPW_RBG"/>
</dbReference>
<dbReference type="SMART" id="SM01216">
    <property type="entry name" value="Fmp27_WPPW"/>
    <property type="match status" value="1"/>
</dbReference>
<feature type="signal peptide" evidence="3">
    <location>
        <begin position="1"/>
        <end position="20"/>
    </location>
</feature>
<keyword evidence="2" id="KW-1133">Transmembrane helix</keyword>
<evidence type="ECO:0000259" key="6">
    <source>
        <dbReference type="SMART" id="SM01216"/>
    </source>
</evidence>
<dbReference type="PANTHER" id="PTHR15678">
    <property type="entry name" value="ANTIGEN MLAA-22-RELATED"/>
    <property type="match status" value="1"/>
</dbReference>